<dbReference type="InterPro" id="IPR011990">
    <property type="entry name" value="TPR-like_helical_dom_sf"/>
</dbReference>
<dbReference type="Pfam" id="PF14559">
    <property type="entry name" value="TPR_19"/>
    <property type="match status" value="1"/>
</dbReference>
<keyword evidence="2 3" id="KW-0802">TPR repeat</keyword>
<dbReference type="STRING" id="1304275.C41B8_18356"/>
<protein>
    <recommendedName>
        <fullName evidence="6">TPR repeat-containing protein</fullName>
    </recommendedName>
</protein>
<evidence type="ECO:0000313" key="5">
    <source>
        <dbReference type="Proteomes" id="UP000028302"/>
    </source>
</evidence>
<dbReference type="Proteomes" id="UP000028302">
    <property type="component" value="Unassembled WGS sequence"/>
</dbReference>
<organism evidence="4 5">
    <name type="scientific">Salinisphaera hydrothermalis (strain C41B8)</name>
    <dbReference type="NCBI Taxonomy" id="1304275"/>
    <lineage>
        <taxon>Bacteria</taxon>
        <taxon>Pseudomonadati</taxon>
        <taxon>Pseudomonadota</taxon>
        <taxon>Gammaproteobacteria</taxon>
        <taxon>Salinisphaerales</taxon>
        <taxon>Salinisphaeraceae</taxon>
        <taxon>Salinisphaera</taxon>
    </lineage>
</organism>
<dbReference type="AlphaFoldDB" id="A0A084IGD0"/>
<dbReference type="InterPro" id="IPR052346">
    <property type="entry name" value="O-mannosyl-transferase_TMTC"/>
</dbReference>
<dbReference type="PANTHER" id="PTHR44227">
    <property type="match status" value="1"/>
</dbReference>
<dbReference type="SUPFAM" id="SSF48452">
    <property type="entry name" value="TPR-like"/>
    <property type="match status" value="3"/>
</dbReference>
<comment type="caution">
    <text evidence="4">The sequence shown here is derived from an EMBL/GenBank/DDBJ whole genome shotgun (WGS) entry which is preliminary data.</text>
</comment>
<accession>A0A084IGD0</accession>
<evidence type="ECO:0000256" key="3">
    <source>
        <dbReference type="PROSITE-ProRule" id="PRU00339"/>
    </source>
</evidence>
<evidence type="ECO:0008006" key="6">
    <source>
        <dbReference type="Google" id="ProtNLM"/>
    </source>
</evidence>
<feature type="repeat" description="TPR" evidence="3">
    <location>
        <begin position="516"/>
        <end position="549"/>
    </location>
</feature>
<proteinExistence type="predicted"/>
<name>A0A084IGD0_SALHC</name>
<dbReference type="SMART" id="SM00028">
    <property type="entry name" value="TPR"/>
    <property type="match status" value="9"/>
</dbReference>
<dbReference type="Pfam" id="PF13432">
    <property type="entry name" value="TPR_16"/>
    <property type="match status" value="3"/>
</dbReference>
<keyword evidence="5" id="KW-1185">Reference proteome</keyword>
<dbReference type="Pfam" id="PF13174">
    <property type="entry name" value="TPR_6"/>
    <property type="match status" value="1"/>
</dbReference>
<reference evidence="4 5" key="1">
    <citation type="submission" date="2013-03" db="EMBL/GenBank/DDBJ databases">
        <title>Salinisphaera hydrothermalis C41B8 Genome Sequencing.</title>
        <authorList>
            <person name="Li C."/>
            <person name="Lai Q."/>
            <person name="Shao Z."/>
        </authorList>
    </citation>
    <scope>NUCLEOTIDE SEQUENCE [LARGE SCALE GENOMIC DNA]</scope>
    <source>
        <strain evidence="4 5">C41B8</strain>
    </source>
</reference>
<evidence type="ECO:0000256" key="2">
    <source>
        <dbReference type="ARBA" id="ARBA00022803"/>
    </source>
</evidence>
<sequence>MASVLGFGVVDTPAVAAADDTRIAPVADIDQLARAPAAALDYQVMVGELLLLNGDTQGAAQAYVKALGYSKDPQLAQRATQIALAASRQDLAYKAAQVWARAAVHDTRAQRAAVRLAFVNQDSAGVQTFAPQLVASADSPRDGYEMLAQILSDRPGQADMALDAMSKLAAAHPHQAAAQYAFGRLALNYNRIATAASAADKAIAAAPDWSEATLLRAAIDVRQGHPDAAAKRVAGLKGSNRQRAEYQVALARMLLQAGNADAGLAAFKRAVAIDGEFAEARYGLGLVALSQGDLDIAARQFEQLYKTGAHGDDAAFYRGVVAEKRGHNDKAIAWYKKVGDGDHLFEARVRIAQLTYDQGDLAAARQQLHALAEQYPDQSAKLHAVEGGLLVESGQLKQALKVYNAALQDAPDDSDLLYARSLAYEKLGRIDEAEADLKHILSQDADNPEALNALGYMLTNHSTDYARAERYIRKSLKADPDNPAVLDSLGWVEYKRGQLKAARKHLEKAYQGSPDPEIAAHLGEVRWKQGDHAAALRIWHKAQAKHPDNAVLKQTIKRLTS</sequence>
<evidence type="ECO:0000256" key="1">
    <source>
        <dbReference type="ARBA" id="ARBA00022737"/>
    </source>
</evidence>
<dbReference type="eggNOG" id="COG0457">
    <property type="taxonomic scope" value="Bacteria"/>
</dbReference>
<dbReference type="PANTHER" id="PTHR44227:SF3">
    <property type="entry name" value="PROTEIN O-MANNOSYL-TRANSFERASE TMTC4"/>
    <property type="match status" value="1"/>
</dbReference>
<dbReference type="PROSITE" id="PS50005">
    <property type="entry name" value="TPR"/>
    <property type="match status" value="2"/>
</dbReference>
<dbReference type="Gene3D" id="1.25.40.10">
    <property type="entry name" value="Tetratricopeptide repeat domain"/>
    <property type="match status" value="2"/>
</dbReference>
<evidence type="ECO:0000313" key="4">
    <source>
        <dbReference type="EMBL" id="KEZ75764.1"/>
    </source>
</evidence>
<dbReference type="InterPro" id="IPR019734">
    <property type="entry name" value="TPR_rpt"/>
</dbReference>
<gene>
    <name evidence="4" type="ORF">C41B8_18356</name>
</gene>
<dbReference type="EMBL" id="APNK01000055">
    <property type="protein sequence ID" value="KEZ75764.1"/>
    <property type="molecule type" value="Genomic_DNA"/>
</dbReference>
<keyword evidence="1" id="KW-0677">Repeat</keyword>
<feature type="repeat" description="TPR" evidence="3">
    <location>
        <begin position="380"/>
        <end position="413"/>
    </location>
</feature>